<accession>A0A482X185</accession>
<dbReference type="Proteomes" id="UP000291343">
    <property type="component" value="Unassembled WGS sequence"/>
</dbReference>
<evidence type="ECO:0000313" key="3">
    <source>
        <dbReference type="Proteomes" id="UP000291343"/>
    </source>
</evidence>
<keyword evidence="1" id="KW-0472">Membrane</keyword>
<gene>
    <name evidence="2" type="ORF">LSTR_LSTR001110</name>
</gene>
<dbReference type="AlphaFoldDB" id="A0A482X185"/>
<comment type="caution">
    <text evidence="2">The sequence shown here is derived from an EMBL/GenBank/DDBJ whole genome shotgun (WGS) entry which is preliminary data.</text>
</comment>
<dbReference type="InParanoid" id="A0A482X185"/>
<proteinExistence type="predicted"/>
<feature type="transmembrane region" description="Helical" evidence="1">
    <location>
        <begin position="6"/>
        <end position="25"/>
    </location>
</feature>
<reference evidence="2 3" key="1">
    <citation type="journal article" date="2017" name="Gigascience">
        <title>Genome sequence of the small brown planthopper, Laodelphax striatellus.</title>
        <authorList>
            <person name="Zhu J."/>
            <person name="Jiang F."/>
            <person name="Wang X."/>
            <person name="Yang P."/>
            <person name="Bao Y."/>
            <person name="Zhao W."/>
            <person name="Wang W."/>
            <person name="Lu H."/>
            <person name="Wang Q."/>
            <person name="Cui N."/>
            <person name="Li J."/>
            <person name="Chen X."/>
            <person name="Luo L."/>
            <person name="Yu J."/>
            <person name="Kang L."/>
            <person name="Cui F."/>
        </authorList>
    </citation>
    <scope>NUCLEOTIDE SEQUENCE [LARGE SCALE GENOMIC DNA]</scope>
    <source>
        <strain evidence="2">Lst14</strain>
    </source>
</reference>
<sequence length="63" mass="7463">MNHGIWFVVHANILQLFLLTFYSLGGHEKNTDYNRFGVILHEDKTKNHLFKMLKVWPETSTKC</sequence>
<evidence type="ECO:0000256" key="1">
    <source>
        <dbReference type="SAM" id="Phobius"/>
    </source>
</evidence>
<name>A0A482X185_LAOST</name>
<organism evidence="2 3">
    <name type="scientific">Laodelphax striatellus</name>
    <name type="common">Small brown planthopper</name>
    <name type="synonym">Delphax striatella</name>
    <dbReference type="NCBI Taxonomy" id="195883"/>
    <lineage>
        <taxon>Eukaryota</taxon>
        <taxon>Metazoa</taxon>
        <taxon>Ecdysozoa</taxon>
        <taxon>Arthropoda</taxon>
        <taxon>Hexapoda</taxon>
        <taxon>Insecta</taxon>
        <taxon>Pterygota</taxon>
        <taxon>Neoptera</taxon>
        <taxon>Paraneoptera</taxon>
        <taxon>Hemiptera</taxon>
        <taxon>Auchenorrhyncha</taxon>
        <taxon>Fulgoroidea</taxon>
        <taxon>Delphacidae</taxon>
        <taxon>Criomorphinae</taxon>
        <taxon>Laodelphax</taxon>
    </lineage>
</organism>
<keyword evidence="1" id="KW-1133">Transmembrane helix</keyword>
<evidence type="ECO:0000313" key="2">
    <source>
        <dbReference type="EMBL" id="RZF39589.1"/>
    </source>
</evidence>
<protein>
    <submittedName>
        <fullName evidence="2">Uncharacterized protein</fullName>
    </submittedName>
</protein>
<keyword evidence="1" id="KW-0812">Transmembrane</keyword>
<keyword evidence="3" id="KW-1185">Reference proteome</keyword>
<dbReference type="EMBL" id="QKKF02019844">
    <property type="protein sequence ID" value="RZF39589.1"/>
    <property type="molecule type" value="Genomic_DNA"/>
</dbReference>